<comment type="caution">
    <text evidence="1">The sequence shown here is derived from an EMBL/GenBank/DDBJ whole genome shotgun (WGS) entry which is preliminary data.</text>
</comment>
<dbReference type="EMBL" id="RDQH01000331">
    <property type="protein sequence ID" value="RXH99740.1"/>
    <property type="molecule type" value="Genomic_DNA"/>
</dbReference>
<gene>
    <name evidence="1" type="ORF">DVH24_021542</name>
</gene>
<dbReference type="Proteomes" id="UP000290289">
    <property type="component" value="Chromosome 5"/>
</dbReference>
<protein>
    <submittedName>
        <fullName evidence="1">Uncharacterized protein</fullName>
    </submittedName>
</protein>
<sequence length="188" mass="22272">MFLHKNFQKTCKIRKNYHWYQMWLKCKFGTRHQQRNQFQMQLNGSSNENTNIQMKTPIVEDVQKDVNKGKQVVIEEKVQMRTLVYNCVTVKVLQLCNHKNKLWTLSFKKRRRSLKTDVESHLKAIVEEPEKKAKKKATKKMTRGATKRSMATKRVVLRSDLTSWFVDGAIDLKLIDASFYIMSENETK</sequence>
<reference evidence="1 2" key="1">
    <citation type="submission" date="2018-10" db="EMBL/GenBank/DDBJ databases">
        <title>A high-quality apple genome assembly.</title>
        <authorList>
            <person name="Hu J."/>
        </authorList>
    </citation>
    <scope>NUCLEOTIDE SEQUENCE [LARGE SCALE GENOMIC DNA]</scope>
    <source>
        <strain evidence="2">cv. HFTH1</strain>
        <tissue evidence="1">Young leaf</tissue>
    </source>
</reference>
<name>A0A498JWI0_MALDO</name>
<proteinExistence type="predicted"/>
<organism evidence="1 2">
    <name type="scientific">Malus domestica</name>
    <name type="common">Apple</name>
    <name type="synonym">Pyrus malus</name>
    <dbReference type="NCBI Taxonomy" id="3750"/>
    <lineage>
        <taxon>Eukaryota</taxon>
        <taxon>Viridiplantae</taxon>
        <taxon>Streptophyta</taxon>
        <taxon>Embryophyta</taxon>
        <taxon>Tracheophyta</taxon>
        <taxon>Spermatophyta</taxon>
        <taxon>Magnoliopsida</taxon>
        <taxon>eudicotyledons</taxon>
        <taxon>Gunneridae</taxon>
        <taxon>Pentapetalae</taxon>
        <taxon>rosids</taxon>
        <taxon>fabids</taxon>
        <taxon>Rosales</taxon>
        <taxon>Rosaceae</taxon>
        <taxon>Amygdaloideae</taxon>
        <taxon>Maleae</taxon>
        <taxon>Malus</taxon>
    </lineage>
</organism>
<keyword evidence="2" id="KW-1185">Reference proteome</keyword>
<evidence type="ECO:0000313" key="1">
    <source>
        <dbReference type="EMBL" id="RXH99740.1"/>
    </source>
</evidence>
<accession>A0A498JWI0</accession>
<dbReference type="AlphaFoldDB" id="A0A498JWI0"/>
<evidence type="ECO:0000313" key="2">
    <source>
        <dbReference type="Proteomes" id="UP000290289"/>
    </source>
</evidence>